<evidence type="ECO:0000313" key="10">
    <source>
        <dbReference type="Proteomes" id="UP001595987"/>
    </source>
</evidence>
<feature type="transmembrane region" description="Helical" evidence="7">
    <location>
        <begin position="108"/>
        <end position="129"/>
    </location>
</feature>
<evidence type="ECO:0000256" key="6">
    <source>
        <dbReference type="ARBA" id="ARBA00023136"/>
    </source>
</evidence>
<keyword evidence="4 7" id="KW-0812">Transmembrane</keyword>
<evidence type="ECO:0000256" key="1">
    <source>
        <dbReference type="ARBA" id="ARBA00004651"/>
    </source>
</evidence>
<comment type="caution">
    <text evidence="9">The sequence shown here is derived from an EMBL/GenBank/DDBJ whole genome shotgun (WGS) entry which is preliminary data.</text>
</comment>
<evidence type="ECO:0000256" key="7">
    <source>
        <dbReference type="SAM" id="Phobius"/>
    </source>
</evidence>
<keyword evidence="6 7" id="KW-0472">Membrane</keyword>
<dbReference type="InterPro" id="IPR011701">
    <property type="entry name" value="MFS"/>
</dbReference>
<feature type="transmembrane region" description="Helical" evidence="7">
    <location>
        <begin position="141"/>
        <end position="165"/>
    </location>
</feature>
<feature type="transmembrane region" description="Helical" evidence="7">
    <location>
        <begin position="203"/>
        <end position="222"/>
    </location>
</feature>
<keyword evidence="5 7" id="KW-1133">Transmembrane helix</keyword>
<organism evidence="9 10">
    <name type="scientific">Lactococcus nasutitermitis</name>
    <dbReference type="NCBI Taxonomy" id="1652957"/>
    <lineage>
        <taxon>Bacteria</taxon>
        <taxon>Bacillati</taxon>
        <taxon>Bacillota</taxon>
        <taxon>Bacilli</taxon>
        <taxon>Lactobacillales</taxon>
        <taxon>Streptococcaceae</taxon>
        <taxon>Lactococcus</taxon>
    </lineage>
</organism>
<feature type="transmembrane region" description="Helical" evidence="7">
    <location>
        <begin position="55"/>
        <end position="76"/>
    </location>
</feature>
<dbReference type="SUPFAM" id="SSF103473">
    <property type="entry name" value="MFS general substrate transporter"/>
    <property type="match status" value="1"/>
</dbReference>
<name>A0ABV9JEN9_9LACT</name>
<dbReference type="Gene3D" id="1.20.1250.20">
    <property type="entry name" value="MFS general substrate transporter like domains"/>
    <property type="match status" value="2"/>
</dbReference>
<protein>
    <submittedName>
        <fullName evidence="9">MDR family MFS transporter</fullName>
    </submittedName>
</protein>
<dbReference type="Pfam" id="PF07690">
    <property type="entry name" value="MFS_1"/>
    <property type="match status" value="1"/>
</dbReference>
<dbReference type="CDD" id="cd17503">
    <property type="entry name" value="MFS_LmrB_MDR_like"/>
    <property type="match status" value="1"/>
</dbReference>
<evidence type="ECO:0000259" key="8">
    <source>
        <dbReference type="PROSITE" id="PS50850"/>
    </source>
</evidence>
<gene>
    <name evidence="9" type="ORF">ACFO26_09845</name>
</gene>
<feature type="transmembrane region" description="Helical" evidence="7">
    <location>
        <begin position="407"/>
        <end position="428"/>
    </location>
</feature>
<feature type="transmembrane region" description="Helical" evidence="7">
    <location>
        <begin position="14"/>
        <end position="35"/>
    </location>
</feature>
<feature type="domain" description="Major facilitator superfamily (MFS) profile" evidence="8">
    <location>
        <begin position="17"/>
        <end position="509"/>
    </location>
</feature>
<dbReference type="NCBIfam" id="TIGR00711">
    <property type="entry name" value="efflux_EmrB"/>
    <property type="match status" value="1"/>
</dbReference>
<feature type="transmembrane region" description="Helical" evidence="7">
    <location>
        <begin position="310"/>
        <end position="328"/>
    </location>
</feature>
<evidence type="ECO:0000256" key="3">
    <source>
        <dbReference type="ARBA" id="ARBA00022475"/>
    </source>
</evidence>
<feature type="transmembrane region" description="Helical" evidence="7">
    <location>
        <begin position="364"/>
        <end position="386"/>
    </location>
</feature>
<keyword evidence="10" id="KW-1185">Reference proteome</keyword>
<keyword evidence="3" id="KW-1003">Cell membrane</keyword>
<dbReference type="PANTHER" id="PTHR23501:SF1">
    <property type="entry name" value="TRANSPORT PROTEIN HSRA-RELATED"/>
    <property type="match status" value="1"/>
</dbReference>
<feature type="transmembrane region" description="Helical" evidence="7">
    <location>
        <begin position="277"/>
        <end position="298"/>
    </location>
</feature>
<dbReference type="EMBL" id="JBHSGD010000008">
    <property type="protein sequence ID" value="MFC4653205.1"/>
    <property type="molecule type" value="Genomic_DNA"/>
</dbReference>
<feature type="transmembrane region" description="Helical" evidence="7">
    <location>
        <begin position="83"/>
        <end position="102"/>
    </location>
</feature>
<sequence>MAKKTKDDKVPKEVMRIAWVLVIGALPPMLDSTMVNIALNKLMLDLHTNLNTIQWAITGYVLALAIAVPFSAWIMNHFNGKRAFALFVGLFGVGSILSGIAWNVQVFIAFRLIQGFAAGVVTLLLTSLLMASAPRDKLGQVMAVVTTPVILGPIVGPIIGGFIVQYGNWHWIFYVNIPIAILSVILTLKIMPDFKPFNPKSKMDIIGTLLLVGFSTGLMYGISQGSSAKNFFKSSEMWIFCGIGLACIIAYIIYDILKKHKTVLPLKFFAKRNYSAANIGVFLNGVAINGCMLILPLFFQNIKHFNTVEAALIMIPQGAGMLIARPVIGKLIDNFGAKPVVLVSLVISLVGSFPFVFVTNSTSLWWIGVVLFIRGIGVGGLTMPLMTDIYTGIENNEIPAASAGNRIIQNVGSSFGSAVISAVVTAVVTNYMTDQANDIKSKTMAKVTDIIKTTGKKPSADQITAIGQTIAKAFETNGLLNGYQMGFLISCIALILILLPALFLSSKRKTV</sequence>
<keyword evidence="2" id="KW-0813">Transport</keyword>
<feature type="transmembrane region" description="Helical" evidence="7">
    <location>
        <begin position="237"/>
        <end position="257"/>
    </location>
</feature>
<dbReference type="InterPro" id="IPR004638">
    <property type="entry name" value="EmrB-like"/>
</dbReference>
<proteinExistence type="predicted"/>
<dbReference type="InterPro" id="IPR020846">
    <property type="entry name" value="MFS_dom"/>
</dbReference>
<feature type="transmembrane region" description="Helical" evidence="7">
    <location>
        <begin position="483"/>
        <end position="504"/>
    </location>
</feature>
<comment type="subcellular location">
    <subcellularLocation>
        <location evidence="1">Cell membrane</location>
        <topology evidence="1">Multi-pass membrane protein</topology>
    </subcellularLocation>
</comment>
<dbReference type="RefSeq" id="WP_213536385.1">
    <property type="nucleotide sequence ID" value="NZ_BOVQ01000006.1"/>
</dbReference>
<dbReference type="PANTHER" id="PTHR23501">
    <property type="entry name" value="MAJOR FACILITATOR SUPERFAMILY"/>
    <property type="match status" value="1"/>
</dbReference>
<dbReference type="PROSITE" id="PS50850">
    <property type="entry name" value="MFS"/>
    <property type="match status" value="1"/>
</dbReference>
<feature type="transmembrane region" description="Helical" evidence="7">
    <location>
        <begin position="340"/>
        <end position="358"/>
    </location>
</feature>
<dbReference type="InterPro" id="IPR036259">
    <property type="entry name" value="MFS_trans_sf"/>
</dbReference>
<evidence type="ECO:0000313" key="9">
    <source>
        <dbReference type="EMBL" id="MFC4653205.1"/>
    </source>
</evidence>
<dbReference type="Proteomes" id="UP001595987">
    <property type="component" value="Unassembled WGS sequence"/>
</dbReference>
<evidence type="ECO:0000256" key="5">
    <source>
        <dbReference type="ARBA" id="ARBA00022989"/>
    </source>
</evidence>
<feature type="transmembrane region" description="Helical" evidence="7">
    <location>
        <begin position="171"/>
        <end position="191"/>
    </location>
</feature>
<reference evidence="10" key="1">
    <citation type="journal article" date="2019" name="Int. J. Syst. Evol. Microbiol.">
        <title>The Global Catalogue of Microorganisms (GCM) 10K type strain sequencing project: providing services to taxonomists for standard genome sequencing and annotation.</title>
        <authorList>
            <consortium name="The Broad Institute Genomics Platform"/>
            <consortium name="The Broad Institute Genome Sequencing Center for Infectious Disease"/>
            <person name="Wu L."/>
            <person name="Ma J."/>
        </authorList>
    </citation>
    <scope>NUCLEOTIDE SEQUENCE [LARGE SCALE GENOMIC DNA]</scope>
    <source>
        <strain evidence="10">CCUG 63287</strain>
    </source>
</reference>
<evidence type="ECO:0000256" key="2">
    <source>
        <dbReference type="ARBA" id="ARBA00022448"/>
    </source>
</evidence>
<evidence type="ECO:0000256" key="4">
    <source>
        <dbReference type="ARBA" id="ARBA00022692"/>
    </source>
</evidence>
<accession>A0ABV9JEN9</accession>